<dbReference type="SUPFAM" id="SSF103657">
    <property type="entry name" value="BAR/IMD domain-like"/>
    <property type="match status" value="1"/>
</dbReference>
<dbReference type="InterPro" id="IPR027267">
    <property type="entry name" value="AH/BAR_dom_sf"/>
</dbReference>
<organism evidence="1 2">
    <name type="scientific">Albula glossodonta</name>
    <name type="common">roundjaw bonefish</name>
    <dbReference type="NCBI Taxonomy" id="121402"/>
    <lineage>
        <taxon>Eukaryota</taxon>
        <taxon>Metazoa</taxon>
        <taxon>Chordata</taxon>
        <taxon>Craniata</taxon>
        <taxon>Vertebrata</taxon>
        <taxon>Euteleostomi</taxon>
        <taxon>Actinopterygii</taxon>
        <taxon>Neopterygii</taxon>
        <taxon>Teleostei</taxon>
        <taxon>Albuliformes</taxon>
        <taxon>Albulidae</taxon>
        <taxon>Albula</taxon>
    </lineage>
</organism>
<dbReference type="AlphaFoldDB" id="A0A8T2PSH7"/>
<reference evidence="1" key="1">
    <citation type="thesis" date="2021" institute="BYU ScholarsArchive" country="Provo, UT, USA">
        <title>Applications of and Algorithms for Genome Assembly and Genomic Analyses with an Emphasis on Marine Teleosts.</title>
        <authorList>
            <person name="Pickett B.D."/>
        </authorList>
    </citation>
    <scope>NUCLEOTIDE SEQUENCE</scope>
    <source>
        <strain evidence="1">HI-2016</strain>
    </source>
</reference>
<name>A0A8T2PSH7_9TELE</name>
<keyword evidence="2" id="KW-1185">Reference proteome</keyword>
<dbReference type="OrthoDB" id="8783038at2759"/>
<sequence length="75" mass="8618">MVKFISSCRYTSCRAFLSTLNELNDYAGQHEIIAENLTSQIISELTRYIQELKAERKSYHLEGHVNMAKVQLKPG</sequence>
<dbReference type="PANTHER" id="PTHR15735">
    <property type="entry name" value="FCH AND DOUBLE SH3 DOMAINS PROTEIN"/>
    <property type="match status" value="1"/>
</dbReference>
<evidence type="ECO:0000313" key="1">
    <source>
        <dbReference type="EMBL" id="KAG9354251.1"/>
    </source>
</evidence>
<evidence type="ECO:0000313" key="2">
    <source>
        <dbReference type="Proteomes" id="UP000824540"/>
    </source>
</evidence>
<comment type="caution">
    <text evidence="1">The sequence shown here is derived from an EMBL/GenBank/DDBJ whole genome shotgun (WGS) entry which is preliminary data.</text>
</comment>
<dbReference type="Proteomes" id="UP000824540">
    <property type="component" value="Unassembled WGS sequence"/>
</dbReference>
<dbReference type="PANTHER" id="PTHR15735:SF13">
    <property type="entry name" value="FORMIN-BINDING PROTEIN 1"/>
    <property type="match status" value="1"/>
</dbReference>
<proteinExistence type="predicted"/>
<accession>A0A8T2PSH7</accession>
<gene>
    <name evidence="1" type="ORF">JZ751_012375</name>
</gene>
<dbReference type="Gene3D" id="1.20.1270.60">
    <property type="entry name" value="Arfaptin homology (AH) domain/BAR domain"/>
    <property type="match status" value="1"/>
</dbReference>
<dbReference type="EMBL" id="JAFBMS010000003">
    <property type="protein sequence ID" value="KAG9354251.1"/>
    <property type="molecule type" value="Genomic_DNA"/>
</dbReference>
<protein>
    <submittedName>
        <fullName evidence="1">Uncharacterized protein</fullName>
    </submittedName>
</protein>